<keyword evidence="3" id="KW-1185">Reference proteome</keyword>
<gene>
    <name evidence="2" type="ORF">PSDVSF_25810</name>
</gene>
<feature type="compositionally biased region" description="Basic and acidic residues" evidence="1">
    <location>
        <begin position="62"/>
        <end position="72"/>
    </location>
</feature>
<reference evidence="2" key="1">
    <citation type="journal article" date="2022" name="Arch. Microbiol.">
        <title>Pseudodesulfovibrio sediminis sp. nov., a mesophilic and neutrophilic sulfate-reducing bacterium isolated from sediment of a brackish lake.</title>
        <authorList>
            <person name="Takahashi A."/>
            <person name="Kojima H."/>
            <person name="Watanabe M."/>
            <person name="Fukui M."/>
        </authorList>
    </citation>
    <scope>NUCLEOTIDE SEQUENCE</scope>
    <source>
        <strain evidence="2">SF6</strain>
    </source>
</reference>
<evidence type="ECO:0000256" key="1">
    <source>
        <dbReference type="SAM" id="MobiDB-lite"/>
    </source>
</evidence>
<evidence type="ECO:0000313" key="3">
    <source>
        <dbReference type="Proteomes" id="UP001053296"/>
    </source>
</evidence>
<organism evidence="2 3">
    <name type="scientific">Pseudodesulfovibrio sediminis</name>
    <dbReference type="NCBI Taxonomy" id="2810563"/>
    <lineage>
        <taxon>Bacteria</taxon>
        <taxon>Pseudomonadati</taxon>
        <taxon>Thermodesulfobacteriota</taxon>
        <taxon>Desulfovibrionia</taxon>
        <taxon>Desulfovibrionales</taxon>
        <taxon>Desulfovibrionaceae</taxon>
    </lineage>
</organism>
<dbReference type="EMBL" id="AP024485">
    <property type="protein sequence ID" value="BCS89339.1"/>
    <property type="molecule type" value="Genomic_DNA"/>
</dbReference>
<sequence>MRLFLLLKKRPPPAKGMEQVGCGTHPRVALAPQVRIFILHSRQERHPLPLKGPLLEAPLDLTQKDRQTTPHE</sequence>
<feature type="region of interest" description="Disordered" evidence="1">
    <location>
        <begin position="48"/>
        <end position="72"/>
    </location>
</feature>
<protein>
    <submittedName>
        <fullName evidence="2">Uncharacterized protein</fullName>
    </submittedName>
</protein>
<evidence type="ECO:0000313" key="2">
    <source>
        <dbReference type="EMBL" id="BCS89339.1"/>
    </source>
</evidence>
<proteinExistence type="predicted"/>
<accession>A0ABM7P8L2</accession>
<name>A0ABM7P8L2_9BACT</name>
<dbReference type="Proteomes" id="UP001053296">
    <property type="component" value="Chromosome"/>
</dbReference>